<proteinExistence type="predicted"/>
<organism evidence="1 2">
    <name type="scientific">Trichothecium roseum</name>
    <dbReference type="NCBI Taxonomy" id="47278"/>
    <lineage>
        <taxon>Eukaryota</taxon>
        <taxon>Fungi</taxon>
        <taxon>Dikarya</taxon>
        <taxon>Ascomycota</taxon>
        <taxon>Pezizomycotina</taxon>
        <taxon>Sordariomycetes</taxon>
        <taxon>Hypocreomycetidae</taxon>
        <taxon>Hypocreales</taxon>
        <taxon>Hypocreales incertae sedis</taxon>
        <taxon>Trichothecium</taxon>
    </lineage>
</organism>
<reference evidence="1" key="1">
    <citation type="submission" date="2022-10" db="EMBL/GenBank/DDBJ databases">
        <title>Complete Genome of Trichothecium roseum strain YXFP-22015, a Plant Pathogen Isolated from Citrus.</title>
        <authorList>
            <person name="Wang Y."/>
            <person name="Zhu L."/>
        </authorList>
    </citation>
    <scope>NUCLEOTIDE SEQUENCE</scope>
    <source>
        <strain evidence="1">YXFP-22015</strain>
    </source>
</reference>
<evidence type="ECO:0000313" key="2">
    <source>
        <dbReference type="Proteomes" id="UP001163324"/>
    </source>
</evidence>
<evidence type="ECO:0000313" key="1">
    <source>
        <dbReference type="EMBL" id="KAI9899406.1"/>
    </source>
</evidence>
<dbReference type="Proteomes" id="UP001163324">
    <property type="component" value="Chromosome 5"/>
</dbReference>
<dbReference type="EMBL" id="CM047944">
    <property type="protein sequence ID" value="KAI9899406.1"/>
    <property type="molecule type" value="Genomic_DNA"/>
</dbReference>
<comment type="caution">
    <text evidence="1">The sequence shown here is derived from an EMBL/GenBank/DDBJ whole genome shotgun (WGS) entry which is preliminary data.</text>
</comment>
<protein>
    <submittedName>
        <fullName evidence="1">Uncharacterized protein</fullName>
    </submittedName>
</protein>
<sequence length="432" mass="49037">MGGSAFNKGTDPLHTPRMPRCVYLHVKKECTRILQTLYVTVESPIDGPDKVDYGDVDILVQGPKTATLEFQESMEKIGTALGASRSIIEKGDVASHFALQWPSRFANEIPRDEADGSQKASHVQVDVKICKDLQELQWVYFKHSHGDAWSILGSIIRPYGITIDTTAMWIRVPEIEAADRKRARVFLTDDIAETLNFLGLSHERFFEGEFESLQDMFDYTTSCRMFWVRPKEPESDPVPNKEAPEPGISGNPGQLTSNDRRRMKQRPAFAMWQNEFIPKCREMGLFLEKVTAREKVTEEALEKFGAREQFENRRDNFLREQQRDRIKNQIIIPAVTDADDGNQDASVYRSCLVSALKRIILEGDEEYGVLPEASLKDDNDFFDQDKVADFIKRRKDEVGKAAFAILKQNREESRKQKQSSGTVGTTKGTGSG</sequence>
<name>A0ACC0UZ79_9HYPO</name>
<keyword evidence="2" id="KW-1185">Reference proteome</keyword>
<accession>A0ACC0UZ79</accession>
<gene>
    <name evidence="1" type="ORF">N3K66_005867</name>
</gene>